<feature type="active site" description="Charge relay system" evidence="7">
    <location>
        <position position="377"/>
    </location>
</feature>
<name>A0A6J3CAE5_GALME</name>
<sequence>MITLVFVLLLSLNTASCKECSLFERNIAEIPDKVIKIFDDVFGDLIQNIIRHNGTVIETLYEEYKKAANSDDKNLNITQLLTKYGYPVQQHEVKTSDGYLLTMFRIPNDGPPVLLMHGTLSSSDDFLTIGSNSGLGYLLANAGYDVWLGNARGNKHSRRHTTLSPSCKEFWEFSWDEIGRYDLPAMIDYILLKTKEEKLIYIGHSQGSTTFFVLCSELPEYNKKIRVMIALSAVAFIFGIPVLNLLSPINALETLVVDAIGAYELMPRNKFLQRLTDSFCGTPATATLVCGNILLLLSGADYSQINAIALPVIFGHYPAGSSTRQALHYGQLSFSGKFAQYDHGPIKNLMLYGSLAPPEYPLEKITSPVVIYHSLLDRVTPITSVEKIKKKLGNVSKVIKVPYLQFSHADFLFARDVKKLLYDSVLDVIPEYIDDLY</sequence>
<feature type="domain" description="AB hydrolase-1" evidence="9">
    <location>
        <begin position="111"/>
        <end position="403"/>
    </location>
</feature>
<dbReference type="GO" id="GO:0016042">
    <property type="term" value="P:lipid catabolic process"/>
    <property type="evidence" value="ECO:0007669"/>
    <property type="project" value="UniProtKB-KW"/>
</dbReference>
<keyword evidence="3 6" id="KW-0442">Lipid degradation</keyword>
<keyword evidence="10" id="KW-1185">Reference proteome</keyword>
<dbReference type="Proteomes" id="UP001652740">
    <property type="component" value="Unplaced"/>
</dbReference>
<evidence type="ECO:0000256" key="2">
    <source>
        <dbReference type="ARBA" id="ARBA00022729"/>
    </source>
</evidence>
<evidence type="ECO:0000256" key="5">
    <source>
        <dbReference type="ARBA" id="ARBA00023180"/>
    </source>
</evidence>
<evidence type="ECO:0000256" key="3">
    <source>
        <dbReference type="ARBA" id="ARBA00022963"/>
    </source>
</evidence>
<evidence type="ECO:0000256" key="6">
    <source>
        <dbReference type="PIRNR" id="PIRNR000862"/>
    </source>
</evidence>
<dbReference type="GO" id="GO:0016788">
    <property type="term" value="F:hydrolase activity, acting on ester bonds"/>
    <property type="evidence" value="ECO:0007669"/>
    <property type="project" value="InterPro"/>
</dbReference>
<evidence type="ECO:0000313" key="10">
    <source>
        <dbReference type="Proteomes" id="UP001652740"/>
    </source>
</evidence>
<protein>
    <recommendedName>
        <fullName evidence="6">Lipase</fullName>
    </recommendedName>
</protein>
<evidence type="ECO:0000256" key="4">
    <source>
        <dbReference type="ARBA" id="ARBA00023098"/>
    </source>
</evidence>
<dbReference type="PANTHER" id="PTHR11005">
    <property type="entry name" value="LYSOSOMAL ACID LIPASE-RELATED"/>
    <property type="match status" value="1"/>
</dbReference>
<dbReference type="RefSeq" id="XP_031768044.2">
    <property type="nucleotide sequence ID" value="XM_031912184.2"/>
</dbReference>
<keyword evidence="6" id="KW-0378">Hydrolase</keyword>
<dbReference type="Gene3D" id="3.40.50.1820">
    <property type="entry name" value="alpha/beta hydrolase"/>
    <property type="match status" value="1"/>
</dbReference>
<dbReference type="SUPFAM" id="SSF53474">
    <property type="entry name" value="alpha/beta-Hydrolases"/>
    <property type="match status" value="1"/>
</dbReference>
<evidence type="ECO:0000259" key="9">
    <source>
        <dbReference type="Pfam" id="PF00561"/>
    </source>
</evidence>
<dbReference type="InterPro" id="IPR000073">
    <property type="entry name" value="AB_hydrolase_1"/>
</dbReference>
<dbReference type="AlphaFoldDB" id="A0A6J3CAE5"/>
<keyword evidence="5" id="KW-0325">Glycoprotein</keyword>
<dbReference type="PIRSF" id="PIRSF000862">
    <property type="entry name" value="Steryl_ester_lip"/>
    <property type="match status" value="1"/>
</dbReference>
<evidence type="ECO:0000256" key="1">
    <source>
        <dbReference type="ARBA" id="ARBA00010701"/>
    </source>
</evidence>
<dbReference type="Pfam" id="PF00561">
    <property type="entry name" value="Abhydrolase_1"/>
    <property type="match status" value="1"/>
</dbReference>
<dbReference type="KEGG" id="gmw:113511278"/>
<feature type="signal peptide" evidence="8">
    <location>
        <begin position="1"/>
        <end position="17"/>
    </location>
</feature>
<evidence type="ECO:0000256" key="7">
    <source>
        <dbReference type="PIRSR" id="PIRSR000862-1"/>
    </source>
</evidence>
<evidence type="ECO:0000256" key="8">
    <source>
        <dbReference type="SAM" id="SignalP"/>
    </source>
</evidence>
<feature type="chain" id="PRO_5046646250" description="Lipase" evidence="8">
    <location>
        <begin position="18"/>
        <end position="437"/>
    </location>
</feature>
<feature type="active site" description="Nucleophile" evidence="7">
    <location>
        <position position="205"/>
    </location>
</feature>
<organism evidence="10 11">
    <name type="scientific">Galleria mellonella</name>
    <name type="common">Greater wax moth</name>
    <dbReference type="NCBI Taxonomy" id="7137"/>
    <lineage>
        <taxon>Eukaryota</taxon>
        <taxon>Metazoa</taxon>
        <taxon>Ecdysozoa</taxon>
        <taxon>Arthropoda</taxon>
        <taxon>Hexapoda</taxon>
        <taxon>Insecta</taxon>
        <taxon>Pterygota</taxon>
        <taxon>Neoptera</taxon>
        <taxon>Endopterygota</taxon>
        <taxon>Lepidoptera</taxon>
        <taxon>Glossata</taxon>
        <taxon>Ditrysia</taxon>
        <taxon>Pyraloidea</taxon>
        <taxon>Pyralidae</taxon>
        <taxon>Galleriinae</taxon>
        <taxon>Galleria</taxon>
    </lineage>
</organism>
<dbReference type="InterPro" id="IPR025483">
    <property type="entry name" value="Lipase_euk"/>
</dbReference>
<dbReference type="InterPro" id="IPR029058">
    <property type="entry name" value="AB_hydrolase_fold"/>
</dbReference>
<comment type="similarity">
    <text evidence="1 6">Belongs to the AB hydrolase superfamily. Lipase family.</text>
</comment>
<accession>A0A6J3CAE5</accession>
<reference evidence="11" key="1">
    <citation type="submission" date="2025-08" db="UniProtKB">
        <authorList>
            <consortium name="RefSeq"/>
        </authorList>
    </citation>
    <scope>IDENTIFICATION</scope>
    <source>
        <tissue evidence="11">Whole larvae</tissue>
    </source>
</reference>
<dbReference type="GeneID" id="113511278"/>
<keyword evidence="4" id="KW-0443">Lipid metabolism</keyword>
<dbReference type="InParanoid" id="A0A6J3CAE5"/>
<keyword evidence="2 8" id="KW-0732">Signal</keyword>
<evidence type="ECO:0000313" key="11">
    <source>
        <dbReference type="RefSeq" id="XP_031768044.2"/>
    </source>
</evidence>
<gene>
    <name evidence="11" type="primary">LOC113511278</name>
</gene>
<proteinExistence type="inferred from homology"/>
<feature type="active site" description="Charge relay system" evidence="7">
    <location>
        <position position="408"/>
    </location>
</feature>